<comment type="caution">
    <text evidence="4">The sequence shown here is derived from an EMBL/GenBank/DDBJ whole genome shotgun (WGS) entry which is preliminary data.</text>
</comment>
<dbReference type="InterPro" id="IPR019775">
    <property type="entry name" value="WD40_repeat_CS"/>
</dbReference>
<dbReference type="PROSITE" id="PS00678">
    <property type="entry name" value="WD_REPEATS_1"/>
    <property type="match status" value="2"/>
</dbReference>
<dbReference type="PROSITE" id="PS50082">
    <property type="entry name" value="WD_REPEATS_2"/>
    <property type="match status" value="3"/>
</dbReference>
<name>A0A699Y9A7_HAELA</name>
<dbReference type="InterPro" id="IPR015943">
    <property type="entry name" value="WD40/YVTN_repeat-like_dom_sf"/>
</dbReference>
<feature type="repeat" description="WD" evidence="3">
    <location>
        <begin position="19"/>
        <end position="60"/>
    </location>
</feature>
<evidence type="ECO:0000313" key="4">
    <source>
        <dbReference type="EMBL" id="GFH06653.1"/>
    </source>
</evidence>
<dbReference type="PANTHER" id="PTHR19848:SF8">
    <property type="entry name" value="F-BOX AND WD REPEAT DOMAIN CONTAINING 7"/>
    <property type="match status" value="1"/>
</dbReference>
<feature type="repeat" description="WD" evidence="3">
    <location>
        <begin position="61"/>
        <end position="102"/>
    </location>
</feature>
<sequence length="218" mass="23605">MDRAIRVWDLATGACTCTLEGQVLYVTSVAITPDGVSVVSGSWDSTIRVWDLATGSCTQALEGHSLYVTSVALTSDGKLLVSGSRDSTIKVWDMAKGTCERSLHGHTQEIRKLAISPDGRLVTSWTADGMRVWPLHHEAEPHQARPPALVAQSKDGVLVEVLRGSDLQLLGSLVFSEQIALHTLCWVQPSGQRAIAQRQSHRNLTLGECVASAICRDH</sequence>
<dbReference type="PRINTS" id="PR00320">
    <property type="entry name" value="GPROTEINBRPT"/>
</dbReference>
<dbReference type="Proteomes" id="UP000485058">
    <property type="component" value="Unassembled WGS sequence"/>
</dbReference>
<protein>
    <submittedName>
        <fullName evidence="4">WD40 repeat-like protein</fullName>
    </submittedName>
</protein>
<dbReference type="SMART" id="SM00320">
    <property type="entry name" value="WD40"/>
    <property type="match status" value="3"/>
</dbReference>
<dbReference type="Pfam" id="PF00400">
    <property type="entry name" value="WD40"/>
    <property type="match status" value="3"/>
</dbReference>
<dbReference type="EMBL" id="BLLF01000049">
    <property type="protein sequence ID" value="GFH06653.1"/>
    <property type="molecule type" value="Genomic_DNA"/>
</dbReference>
<dbReference type="InterPro" id="IPR001680">
    <property type="entry name" value="WD40_rpt"/>
</dbReference>
<organism evidence="4 5">
    <name type="scientific">Haematococcus lacustris</name>
    <name type="common">Green alga</name>
    <name type="synonym">Haematococcus pluvialis</name>
    <dbReference type="NCBI Taxonomy" id="44745"/>
    <lineage>
        <taxon>Eukaryota</taxon>
        <taxon>Viridiplantae</taxon>
        <taxon>Chlorophyta</taxon>
        <taxon>core chlorophytes</taxon>
        <taxon>Chlorophyceae</taxon>
        <taxon>CS clade</taxon>
        <taxon>Chlamydomonadales</taxon>
        <taxon>Haematococcaceae</taxon>
        <taxon>Haematococcus</taxon>
    </lineage>
</organism>
<dbReference type="PROSITE" id="PS50294">
    <property type="entry name" value="WD_REPEATS_REGION"/>
    <property type="match status" value="2"/>
</dbReference>
<accession>A0A699Y9A7</accession>
<keyword evidence="2" id="KW-0677">Repeat</keyword>
<evidence type="ECO:0000313" key="5">
    <source>
        <dbReference type="Proteomes" id="UP000485058"/>
    </source>
</evidence>
<evidence type="ECO:0000256" key="2">
    <source>
        <dbReference type="ARBA" id="ARBA00022737"/>
    </source>
</evidence>
<dbReference type="PANTHER" id="PTHR19848">
    <property type="entry name" value="WD40 REPEAT PROTEIN"/>
    <property type="match status" value="1"/>
</dbReference>
<evidence type="ECO:0000256" key="3">
    <source>
        <dbReference type="PROSITE-ProRule" id="PRU00221"/>
    </source>
</evidence>
<gene>
    <name evidence="4" type="ORF">HaLaN_01319</name>
</gene>
<dbReference type="InterPro" id="IPR036322">
    <property type="entry name" value="WD40_repeat_dom_sf"/>
</dbReference>
<keyword evidence="1 3" id="KW-0853">WD repeat</keyword>
<dbReference type="Gene3D" id="2.130.10.10">
    <property type="entry name" value="YVTN repeat-like/Quinoprotein amine dehydrogenase"/>
    <property type="match status" value="1"/>
</dbReference>
<reference evidence="4 5" key="1">
    <citation type="submission" date="2020-02" db="EMBL/GenBank/DDBJ databases">
        <title>Draft genome sequence of Haematococcus lacustris strain NIES-144.</title>
        <authorList>
            <person name="Morimoto D."/>
            <person name="Nakagawa S."/>
            <person name="Yoshida T."/>
            <person name="Sawayama S."/>
        </authorList>
    </citation>
    <scope>NUCLEOTIDE SEQUENCE [LARGE SCALE GENOMIC DNA]</scope>
    <source>
        <strain evidence="4 5">NIES-144</strain>
    </source>
</reference>
<dbReference type="AlphaFoldDB" id="A0A699Y9A7"/>
<proteinExistence type="predicted"/>
<evidence type="ECO:0000256" key="1">
    <source>
        <dbReference type="ARBA" id="ARBA00022574"/>
    </source>
</evidence>
<dbReference type="SUPFAM" id="SSF50978">
    <property type="entry name" value="WD40 repeat-like"/>
    <property type="match status" value="1"/>
</dbReference>
<feature type="repeat" description="WD" evidence="3">
    <location>
        <begin position="1"/>
        <end position="18"/>
    </location>
</feature>
<keyword evidence="5" id="KW-1185">Reference proteome</keyword>
<dbReference type="InterPro" id="IPR020472">
    <property type="entry name" value="WD40_PAC1"/>
</dbReference>